<evidence type="ECO:0000256" key="2">
    <source>
        <dbReference type="ARBA" id="ARBA00023015"/>
    </source>
</evidence>
<dbReference type="InterPro" id="IPR005119">
    <property type="entry name" value="LysR_subst-bd"/>
</dbReference>
<keyword evidence="3" id="KW-0238">DNA-binding</keyword>
<comment type="caution">
    <text evidence="6">The sequence shown here is derived from an EMBL/GenBank/DDBJ whole genome shotgun (WGS) entry which is preliminary data.</text>
</comment>
<dbReference type="STRING" id="1172194.WQQ_08410"/>
<dbReference type="PRINTS" id="PR00039">
    <property type="entry name" value="HTHLYSR"/>
</dbReference>
<protein>
    <recommendedName>
        <fullName evidence="5">HTH lysR-type domain-containing protein</fullName>
    </recommendedName>
</protein>
<dbReference type="Proteomes" id="UP000003704">
    <property type="component" value="Unassembled WGS sequence"/>
</dbReference>
<dbReference type="InterPro" id="IPR036388">
    <property type="entry name" value="WH-like_DNA-bd_sf"/>
</dbReference>
<dbReference type="AlphaFoldDB" id="I7ZFL2"/>
<sequence length="304" mass="33037">MTIRQLRAFICVAQTLSFARAGELLHLSQPALSLAIRGLEESLGGRLLSRTTRSVRLTPEGATLLPLALRLLAEWEGTTDRLRQRFTLQQGHVTVAAMPSFAANRLPELLTRFREAHPQIDVTIHDVINEQVLELVTSGRVEIGFCFEPETMQPYGFTSLFDDRFVAVVAASSPLAQKTSVSWKTLSAEPFITLQRPSTVRHLLEQSLAAAGHDFAPALECHQLSTVGSLVAAGLGVSAVPALCGDQMQRMGARCLRLSGPIVRRRVGLLTRRDAELSTAAHELMRVALGAIAERGSMPASSGR</sequence>
<reference evidence="6 7" key="1">
    <citation type="journal article" date="2012" name="J. Bacteriol.">
        <title>Genome Sequence of n-Alkane-Degrading Hydrocarboniphaga effusa Strain AP103T (ATCC BAA-332T).</title>
        <authorList>
            <person name="Chang H.K."/>
            <person name="Zylstra G.J."/>
            <person name="Chae J.C."/>
        </authorList>
    </citation>
    <scope>NUCLEOTIDE SEQUENCE [LARGE SCALE GENOMIC DNA]</scope>
    <source>
        <strain evidence="6 7">AP103</strain>
    </source>
</reference>
<evidence type="ECO:0000313" key="7">
    <source>
        <dbReference type="Proteomes" id="UP000003704"/>
    </source>
</evidence>
<organism evidence="6 7">
    <name type="scientific">Hydrocarboniphaga effusa AP103</name>
    <dbReference type="NCBI Taxonomy" id="1172194"/>
    <lineage>
        <taxon>Bacteria</taxon>
        <taxon>Pseudomonadati</taxon>
        <taxon>Pseudomonadota</taxon>
        <taxon>Gammaproteobacteria</taxon>
        <taxon>Nevskiales</taxon>
        <taxon>Nevskiaceae</taxon>
        <taxon>Hydrocarboniphaga</taxon>
    </lineage>
</organism>
<name>I7ZFL2_9GAMM</name>
<dbReference type="InterPro" id="IPR000847">
    <property type="entry name" value="LysR_HTH_N"/>
</dbReference>
<dbReference type="RefSeq" id="WP_007183797.1">
    <property type="nucleotide sequence ID" value="NZ_AKGD01000001.1"/>
</dbReference>
<dbReference type="OrthoDB" id="646694at2"/>
<dbReference type="FunFam" id="1.10.10.10:FF:000001">
    <property type="entry name" value="LysR family transcriptional regulator"/>
    <property type="match status" value="1"/>
</dbReference>
<dbReference type="PATRIC" id="fig|1172194.4.peg.806"/>
<dbReference type="GO" id="GO:0003700">
    <property type="term" value="F:DNA-binding transcription factor activity"/>
    <property type="evidence" value="ECO:0007669"/>
    <property type="project" value="InterPro"/>
</dbReference>
<dbReference type="Pfam" id="PF00126">
    <property type="entry name" value="HTH_1"/>
    <property type="match status" value="1"/>
</dbReference>
<dbReference type="GO" id="GO:0003677">
    <property type="term" value="F:DNA binding"/>
    <property type="evidence" value="ECO:0007669"/>
    <property type="project" value="UniProtKB-KW"/>
</dbReference>
<proteinExistence type="inferred from homology"/>
<dbReference type="InterPro" id="IPR050950">
    <property type="entry name" value="HTH-type_LysR_regulators"/>
</dbReference>
<evidence type="ECO:0000313" key="6">
    <source>
        <dbReference type="EMBL" id="EIT70704.1"/>
    </source>
</evidence>
<dbReference type="SUPFAM" id="SSF46785">
    <property type="entry name" value="Winged helix' DNA-binding domain"/>
    <property type="match status" value="1"/>
</dbReference>
<dbReference type="CDD" id="cd08440">
    <property type="entry name" value="PBP2_LTTR_like_4"/>
    <property type="match status" value="1"/>
</dbReference>
<accession>I7ZFL2</accession>
<evidence type="ECO:0000256" key="4">
    <source>
        <dbReference type="ARBA" id="ARBA00023163"/>
    </source>
</evidence>
<keyword evidence="2" id="KW-0805">Transcription regulation</keyword>
<evidence type="ECO:0000256" key="1">
    <source>
        <dbReference type="ARBA" id="ARBA00009437"/>
    </source>
</evidence>
<gene>
    <name evidence="6" type="ORF">WQQ_08410</name>
</gene>
<dbReference type="PANTHER" id="PTHR30419">
    <property type="entry name" value="HTH-TYPE TRANSCRIPTIONAL REGULATOR YBHD"/>
    <property type="match status" value="1"/>
</dbReference>
<evidence type="ECO:0000256" key="3">
    <source>
        <dbReference type="ARBA" id="ARBA00023125"/>
    </source>
</evidence>
<dbReference type="Gene3D" id="1.10.10.10">
    <property type="entry name" value="Winged helix-like DNA-binding domain superfamily/Winged helix DNA-binding domain"/>
    <property type="match status" value="1"/>
</dbReference>
<dbReference type="SUPFAM" id="SSF53850">
    <property type="entry name" value="Periplasmic binding protein-like II"/>
    <property type="match status" value="1"/>
</dbReference>
<evidence type="ECO:0000259" key="5">
    <source>
        <dbReference type="PROSITE" id="PS50931"/>
    </source>
</evidence>
<dbReference type="InterPro" id="IPR036390">
    <property type="entry name" value="WH_DNA-bd_sf"/>
</dbReference>
<keyword evidence="4" id="KW-0804">Transcription</keyword>
<dbReference type="PROSITE" id="PS50931">
    <property type="entry name" value="HTH_LYSR"/>
    <property type="match status" value="1"/>
</dbReference>
<dbReference type="PANTHER" id="PTHR30419:SF30">
    <property type="entry name" value="LYSR FAMILY TRANSCRIPTIONAL REGULATOR"/>
    <property type="match status" value="1"/>
</dbReference>
<dbReference type="GO" id="GO:0005829">
    <property type="term" value="C:cytosol"/>
    <property type="evidence" value="ECO:0007669"/>
    <property type="project" value="TreeGrafter"/>
</dbReference>
<feature type="domain" description="HTH lysR-type" evidence="5">
    <location>
        <begin position="1"/>
        <end position="58"/>
    </location>
</feature>
<dbReference type="EMBL" id="AKGD01000001">
    <property type="protein sequence ID" value="EIT70704.1"/>
    <property type="molecule type" value="Genomic_DNA"/>
</dbReference>
<comment type="similarity">
    <text evidence="1">Belongs to the LysR transcriptional regulatory family.</text>
</comment>
<keyword evidence="7" id="KW-1185">Reference proteome</keyword>
<dbReference type="Gene3D" id="3.40.190.290">
    <property type="match status" value="1"/>
</dbReference>
<dbReference type="Pfam" id="PF03466">
    <property type="entry name" value="LysR_substrate"/>
    <property type="match status" value="1"/>
</dbReference>